<organism evidence="4 5">
    <name type="scientific">Molorchus minor</name>
    <dbReference type="NCBI Taxonomy" id="1323400"/>
    <lineage>
        <taxon>Eukaryota</taxon>
        <taxon>Metazoa</taxon>
        <taxon>Ecdysozoa</taxon>
        <taxon>Arthropoda</taxon>
        <taxon>Hexapoda</taxon>
        <taxon>Insecta</taxon>
        <taxon>Pterygota</taxon>
        <taxon>Neoptera</taxon>
        <taxon>Endopterygota</taxon>
        <taxon>Coleoptera</taxon>
        <taxon>Polyphaga</taxon>
        <taxon>Cucujiformia</taxon>
        <taxon>Chrysomeloidea</taxon>
        <taxon>Cerambycidae</taxon>
        <taxon>Lamiinae</taxon>
        <taxon>Monochamini</taxon>
        <taxon>Molorchus</taxon>
    </lineage>
</organism>
<feature type="domain" description="U1-type" evidence="3">
    <location>
        <begin position="181"/>
        <end position="215"/>
    </location>
</feature>
<reference evidence="4" key="1">
    <citation type="journal article" date="2023" name="Insect Mol. Biol.">
        <title>Genome sequencing provides insights into the evolution of gene families encoding plant cell wall-degrading enzymes in longhorned beetles.</title>
        <authorList>
            <person name="Shin N.R."/>
            <person name="Okamura Y."/>
            <person name="Kirsch R."/>
            <person name="Pauchet Y."/>
        </authorList>
    </citation>
    <scope>NUCLEOTIDE SEQUENCE</scope>
    <source>
        <strain evidence="4">MMC_N1</strain>
    </source>
</reference>
<name>A0ABQ9K3K7_9CUCU</name>
<keyword evidence="5" id="KW-1185">Reference proteome</keyword>
<evidence type="ECO:0000313" key="5">
    <source>
        <dbReference type="Proteomes" id="UP001162164"/>
    </source>
</evidence>
<dbReference type="EMBL" id="JAPWTJ010000045">
    <property type="protein sequence ID" value="KAJ8984157.1"/>
    <property type="molecule type" value="Genomic_DNA"/>
</dbReference>
<dbReference type="PANTHER" id="PTHR46786">
    <property type="entry name" value="ZINC FINGER MATRIN-TYPE PROTEIN 3"/>
    <property type="match status" value="1"/>
</dbReference>
<feature type="domain" description="C2H2-type" evidence="2">
    <location>
        <begin position="119"/>
        <end position="143"/>
    </location>
</feature>
<dbReference type="SUPFAM" id="SSF57667">
    <property type="entry name" value="beta-beta-alpha zinc fingers"/>
    <property type="match status" value="4"/>
</dbReference>
<feature type="domain" description="C2H2-type" evidence="2">
    <location>
        <begin position="276"/>
        <end position="300"/>
    </location>
</feature>
<evidence type="ECO:0000313" key="4">
    <source>
        <dbReference type="EMBL" id="KAJ8984157.1"/>
    </source>
</evidence>
<evidence type="ECO:0000256" key="1">
    <source>
        <dbReference type="SAM" id="MobiDB-lite"/>
    </source>
</evidence>
<feature type="domain" description="U1-type" evidence="3">
    <location>
        <begin position="116"/>
        <end position="150"/>
    </location>
</feature>
<evidence type="ECO:0000259" key="2">
    <source>
        <dbReference type="SMART" id="SM00355"/>
    </source>
</evidence>
<dbReference type="Proteomes" id="UP001162164">
    <property type="component" value="Unassembled WGS sequence"/>
</dbReference>
<dbReference type="InterPro" id="IPR036236">
    <property type="entry name" value="Znf_C2H2_sf"/>
</dbReference>
<feature type="region of interest" description="Disordered" evidence="1">
    <location>
        <begin position="307"/>
        <end position="331"/>
    </location>
</feature>
<dbReference type="Gene3D" id="3.30.160.60">
    <property type="entry name" value="Classic Zinc Finger"/>
    <property type="match status" value="4"/>
</dbReference>
<dbReference type="InterPro" id="IPR003604">
    <property type="entry name" value="Matrin/U1-like-C_Znf_C2H2"/>
</dbReference>
<feature type="domain" description="C2H2-type" evidence="2">
    <location>
        <begin position="184"/>
        <end position="208"/>
    </location>
</feature>
<dbReference type="InterPro" id="IPR052644">
    <property type="entry name" value="ZMAT3"/>
</dbReference>
<feature type="domain" description="C2H2-type" evidence="2">
    <location>
        <begin position="351"/>
        <end position="375"/>
    </location>
</feature>
<accession>A0ABQ9K3K7</accession>
<evidence type="ECO:0000259" key="3">
    <source>
        <dbReference type="SMART" id="SM00451"/>
    </source>
</evidence>
<dbReference type="SMART" id="SM00451">
    <property type="entry name" value="ZnF_U1"/>
    <property type="match status" value="4"/>
</dbReference>
<sequence>MGWIKTTRYPKDRLRKCRVTMAIKAIQHTLTQRAPFLEDSQYNNCYETTGVYGPWQQGSQSTQYPTPKRCRCTHHPKHIQHSIQHQGKAKKLQERHLEIVPDLEDSSLPKELVLMFQPLYCKLCTTQLTSNVMAKLHYKSRNHEKKVRTFLIEYSERTGEPLHKRAKVVTSTTKSEEEQDPKWFHCDVCDLPLTGKMHAESHYMGKNHQRALTGDRKPAGKGFFNPEGKWVRQCSAKKVLADGEDTFGLDFRAKNPEEPKPVPVPKPIINNQLSKFHCNICNVGTTSQESLDMHYKGQKHMKKLKQMGLPPQYPPAGSNGRKRKDHKVDGFSSSKTLDINLSVYRTPSGDYYCSGCNLSSNSESQFKIHLKSKGHVKKSKR</sequence>
<feature type="domain" description="U1-type" evidence="3">
    <location>
        <begin position="348"/>
        <end position="381"/>
    </location>
</feature>
<feature type="domain" description="U1-type" evidence="3">
    <location>
        <begin position="273"/>
        <end position="307"/>
    </location>
</feature>
<protein>
    <submittedName>
        <fullName evidence="4">Uncharacterized protein</fullName>
    </submittedName>
</protein>
<dbReference type="SMART" id="SM00355">
    <property type="entry name" value="ZnF_C2H2"/>
    <property type="match status" value="4"/>
</dbReference>
<dbReference type="InterPro" id="IPR013087">
    <property type="entry name" value="Znf_C2H2_type"/>
</dbReference>
<gene>
    <name evidence="4" type="ORF">NQ317_017809</name>
</gene>
<comment type="caution">
    <text evidence="4">The sequence shown here is derived from an EMBL/GenBank/DDBJ whole genome shotgun (WGS) entry which is preliminary data.</text>
</comment>
<dbReference type="PANTHER" id="PTHR46786:SF1">
    <property type="entry name" value="ZINC FINGER MATRIN-TYPE PROTEIN 3"/>
    <property type="match status" value="1"/>
</dbReference>
<proteinExistence type="predicted"/>
<dbReference type="Pfam" id="PF12874">
    <property type="entry name" value="zf-met"/>
    <property type="match status" value="4"/>
</dbReference>